<dbReference type="PANTHER" id="PTHR30183:SF2">
    <property type="entry name" value="IRON UTILIZATION PROTEIN"/>
    <property type="match status" value="1"/>
</dbReference>
<keyword evidence="3" id="KW-1003">Cell membrane</keyword>
<comment type="subcellular location">
    <subcellularLocation>
        <location evidence="1 7">Cell membrane</location>
        <topology evidence="1 7">Multi-pass membrane protein</topology>
    </subcellularLocation>
</comment>
<evidence type="ECO:0000256" key="4">
    <source>
        <dbReference type="ARBA" id="ARBA00022692"/>
    </source>
</evidence>
<evidence type="ECO:0000313" key="10">
    <source>
        <dbReference type="Proteomes" id="UP000319732"/>
    </source>
</evidence>
<feature type="transmembrane region" description="Helical" evidence="7">
    <location>
        <begin position="220"/>
        <end position="238"/>
    </location>
</feature>
<evidence type="ECO:0000256" key="5">
    <source>
        <dbReference type="ARBA" id="ARBA00022989"/>
    </source>
</evidence>
<feature type="transmembrane region" description="Helical" evidence="7">
    <location>
        <begin position="74"/>
        <end position="98"/>
    </location>
</feature>
<evidence type="ECO:0000259" key="8">
    <source>
        <dbReference type="PROSITE" id="PS50928"/>
    </source>
</evidence>
<comment type="similarity">
    <text evidence="7">Belongs to the binding-protein-dependent transport system permease family.</text>
</comment>
<comment type="caution">
    <text evidence="9">The sequence shown here is derived from an EMBL/GenBank/DDBJ whole genome shotgun (WGS) entry which is preliminary data.</text>
</comment>
<evidence type="ECO:0000313" key="9">
    <source>
        <dbReference type="EMBL" id="TQV77660.1"/>
    </source>
</evidence>
<keyword evidence="10" id="KW-1185">Reference proteome</keyword>
<evidence type="ECO:0000256" key="7">
    <source>
        <dbReference type="RuleBase" id="RU363032"/>
    </source>
</evidence>
<feature type="transmembrane region" description="Helical" evidence="7">
    <location>
        <begin position="118"/>
        <end position="140"/>
    </location>
</feature>
<dbReference type="FunFam" id="1.10.3720.10:FF:000088">
    <property type="entry name" value="Iron(III) ABC transporter, permease protein"/>
    <property type="match status" value="1"/>
</dbReference>
<dbReference type="Gene3D" id="1.10.3720.10">
    <property type="entry name" value="MetI-like"/>
    <property type="match status" value="2"/>
</dbReference>
<feature type="domain" description="ABC transmembrane type-1" evidence="8">
    <location>
        <begin position="36"/>
        <end position="237"/>
    </location>
</feature>
<feature type="transmembrane region" description="Helical" evidence="7">
    <location>
        <begin position="390"/>
        <end position="411"/>
    </location>
</feature>
<dbReference type="PANTHER" id="PTHR30183">
    <property type="entry name" value="MOLYBDENUM TRANSPORT SYSTEM PERMEASE PROTEIN MODB"/>
    <property type="match status" value="1"/>
</dbReference>
<feature type="domain" description="ABC transmembrane type-1" evidence="8">
    <location>
        <begin position="308"/>
        <end position="514"/>
    </location>
</feature>
<proteinExistence type="inferred from homology"/>
<dbReference type="Proteomes" id="UP000319732">
    <property type="component" value="Unassembled WGS sequence"/>
</dbReference>
<dbReference type="Pfam" id="PF00528">
    <property type="entry name" value="BPD_transp_1"/>
    <property type="match status" value="2"/>
</dbReference>
<feature type="transmembrane region" description="Helical" evidence="7">
    <location>
        <begin position="442"/>
        <end position="460"/>
    </location>
</feature>
<dbReference type="SUPFAM" id="SSF161098">
    <property type="entry name" value="MetI-like"/>
    <property type="match status" value="2"/>
</dbReference>
<feature type="transmembrane region" description="Helical" evidence="7">
    <location>
        <begin position="35"/>
        <end position="62"/>
    </location>
</feature>
<dbReference type="GO" id="GO:0005886">
    <property type="term" value="C:plasma membrane"/>
    <property type="evidence" value="ECO:0007669"/>
    <property type="project" value="UniProtKB-SubCell"/>
</dbReference>
<dbReference type="OrthoDB" id="9790211at2"/>
<evidence type="ECO:0000256" key="2">
    <source>
        <dbReference type="ARBA" id="ARBA00022448"/>
    </source>
</evidence>
<feature type="transmembrane region" description="Helical" evidence="7">
    <location>
        <begin position="177"/>
        <end position="200"/>
    </location>
</feature>
<feature type="transmembrane region" description="Helical" evidence="7">
    <location>
        <begin position="496"/>
        <end position="515"/>
    </location>
</feature>
<accession>A0A545TK99</accession>
<keyword evidence="4 7" id="KW-0812">Transmembrane</keyword>
<keyword evidence="2 7" id="KW-0813">Transport</keyword>
<dbReference type="GO" id="GO:0055085">
    <property type="term" value="P:transmembrane transport"/>
    <property type="evidence" value="ECO:0007669"/>
    <property type="project" value="InterPro"/>
</dbReference>
<organism evidence="9 10">
    <name type="scientific">Exilibacterium tricleocarpae</name>
    <dbReference type="NCBI Taxonomy" id="2591008"/>
    <lineage>
        <taxon>Bacteria</taxon>
        <taxon>Pseudomonadati</taxon>
        <taxon>Pseudomonadota</taxon>
        <taxon>Gammaproteobacteria</taxon>
        <taxon>Cellvibrionales</taxon>
        <taxon>Cellvibrionaceae</taxon>
        <taxon>Exilibacterium</taxon>
    </lineage>
</organism>
<dbReference type="EMBL" id="VHSG01000014">
    <property type="protein sequence ID" value="TQV77660.1"/>
    <property type="molecule type" value="Genomic_DNA"/>
</dbReference>
<protein>
    <submittedName>
        <fullName evidence="9">Iron ABC transporter permease</fullName>
    </submittedName>
</protein>
<dbReference type="AlphaFoldDB" id="A0A545TK99"/>
<feature type="transmembrane region" description="Helical" evidence="7">
    <location>
        <begin position="312"/>
        <end position="331"/>
    </location>
</feature>
<dbReference type="PROSITE" id="PS50928">
    <property type="entry name" value="ABC_TM1"/>
    <property type="match status" value="2"/>
</dbReference>
<sequence length="521" mass="56625">MAGLVLLPVSVIVLSWGSAQTEVWQHLIATQLSRLLGNTLILVLGVGVWVMVLGVSLAWFTATCEFPGRRWLDWALMLPLAIPTYVVAFVALGLLGYSGPVQTLWRHWFGADAWFPDIRGAGGVVMVMTTVLYPYVYMLARAAFLAQGRGLMDASRLLGNGPWSSFLRVALPMARPAIVAGTALALMECLADFGAVSVLNYDTFTTAIYKSWFGFFNLQAAAQLASLLLLFVFAALYAEQRARGSGRIHQQPRRTRTAYQLTGWRGLLVSAYCTSVVVLAFVVPVLQLLVWVFETRATGLDSRYGALILRTFTLGGSAALITVAIAVLVAYGQRVSGRLGISTSVRLAGLGYALPGSVLAVGILLAFAYIDRQLINPLRLLLELPPAQILVGSVAALVLAYVIRFFSVAVGPVQAGLERIKPHFQEAAHTLGAGQWRVLRRIYLPLLAPGLLTALLLVLVDTMKEMPATLLLRPFGWDTLAVRVFELTSEGEWQRAALPALTLVLLSIPPVVIMVRRSRAV</sequence>
<feature type="transmembrane region" description="Helical" evidence="7">
    <location>
        <begin position="352"/>
        <end position="370"/>
    </location>
</feature>
<name>A0A545TK99_9GAMM</name>
<evidence type="ECO:0000256" key="1">
    <source>
        <dbReference type="ARBA" id="ARBA00004651"/>
    </source>
</evidence>
<dbReference type="InterPro" id="IPR000515">
    <property type="entry name" value="MetI-like"/>
</dbReference>
<keyword evidence="6 7" id="KW-0472">Membrane</keyword>
<evidence type="ECO:0000256" key="6">
    <source>
        <dbReference type="ARBA" id="ARBA00023136"/>
    </source>
</evidence>
<dbReference type="InterPro" id="IPR035906">
    <property type="entry name" value="MetI-like_sf"/>
</dbReference>
<reference evidence="9 10" key="1">
    <citation type="submission" date="2019-06" db="EMBL/GenBank/DDBJ databases">
        <title>Whole genome sequence for Cellvibrionaceae sp. R142.</title>
        <authorList>
            <person name="Wang G."/>
        </authorList>
    </citation>
    <scope>NUCLEOTIDE SEQUENCE [LARGE SCALE GENOMIC DNA]</scope>
    <source>
        <strain evidence="9 10">R142</strain>
    </source>
</reference>
<dbReference type="CDD" id="cd06261">
    <property type="entry name" value="TM_PBP2"/>
    <property type="match status" value="2"/>
</dbReference>
<evidence type="ECO:0000256" key="3">
    <source>
        <dbReference type="ARBA" id="ARBA00022475"/>
    </source>
</evidence>
<gene>
    <name evidence="9" type="ORF">FKG94_14855</name>
</gene>
<keyword evidence="5 7" id="KW-1133">Transmembrane helix</keyword>
<feature type="transmembrane region" description="Helical" evidence="7">
    <location>
        <begin position="266"/>
        <end position="292"/>
    </location>
</feature>